<dbReference type="Proteomes" id="UP001205748">
    <property type="component" value="Unassembled WGS sequence"/>
</dbReference>
<evidence type="ECO:0000313" key="2">
    <source>
        <dbReference type="EMBL" id="MCR1898271.1"/>
    </source>
</evidence>
<organism evidence="2 3">
    <name type="scientific">Irregularibacter muris</name>
    <dbReference type="NCBI Taxonomy" id="1796619"/>
    <lineage>
        <taxon>Bacteria</taxon>
        <taxon>Bacillati</taxon>
        <taxon>Bacillota</taxon>
        <taxon>Clostridia</taxon>
        <taxon>Eubacteriales</taxon>
        <taxon>Eubacteriaceae</taxon>
        <taxon>Irregularibacter</taxon>
    </lineage>
</organism>
<feature type="compositionally biased region" description="Basic and acidic residues" evidence="1">
    <location>
        <begin position="52"/>
        <end position="69"/>
    </location>
</feature>
<proteinExistence type="predicted"/>
<reference evidence="2" key="1">
    <citation type="submission" date="2022-07" db="EMBL/GenBank/DDBJ databases">
        <title>Enhanced cultured diversity of the mouse gut microbiota enables custom-made synthetic communities.</title>
        <authorList>
            <person name="Afrizal A."/>
        </authorList>
    </citation>
    <scope>NUCLEOTIDE SEQUENCE</scope>
    <source>
        <strain evidence="2">DSM 28593</strain>
    </source>
</reference>
<dbReference type="AlphaFoldDB" id="A0AAE3HDS6"/>
<accession>A0AAE3HDS6</accession>
<dbReference type="EMBL" id="JANKAS010000003">
    <property type="protein sequence ID" value="MCR1898271.1"/>
    <property type="molecule type" value="Genomic_DNA"/>
</dbReference>
<feature type="compositionally biased region" description="Basic and acidic residues" evidence="1">
    <location>
        <begin position="108"/>
        <end position="139"/>
    </location>
</feature>
<protein>
    <submittedName>
        <fullName evidence="2">Uncharacterized protein</fullName>
    </submittedName>
</protein>
<keyword evidence="3" id="KW-1185">Reference proteome</keyword>
<dbReference type="RefSeq" id="WP_257529745.1">
    <property type="nucleotide sequence ID" value="NZ_JANKAS010000003.1"/>
</dbReference>
<feature type="region of interest" description="Disordered" evidence="1">
    <location>
        <begin position="51"/>
        <end position="139"/>
    </location>
</feature>
<gene>
    <name evidence="2" type="ORF">NSA47_04620</name>
</gene>
<evidence type="ECO:0000313" key="3">
    <source>
        <dbReference type="Proteomes" id="UP001205748"/>
    </source>
</evidence>
<sequence length="224" mass="26348">MKKRKILLYLLVITITLFSVNLQLSFMIVEDSRMAEEEKIDIIEYYPFLEESIPKQDSKDTGEKQKSEKDSEETIDPPDDSVEQSSQEEVQPETDSKPQNEDNQQAQNDHKNTNHEKTDLYTKEELARREKEKKKFSSPKEQETVFTYNYLKEKTKELGIKDKIALYGLMKNINQVSIIHINGMVKGGLTEDEIDRIQHILERELDQKEFEKAKEILDKYINIE</sequence>
<comment type="caution">
    <text evidence="2">The sequence shown here is derived from an EMBL/GenBank/DDBJ whole genome shotgun (WGS) entry which is preliminary data.</text>
</comment>
<evidence type="ECO:0000256" key="1">
    <source>
        <dbReference type="SAM" id="MobiDB-lite"/>
    </source>
</evidence>
<name>A0AAE3HDS6_9FIRM</name>
<feature type="compositionally biased region" description="Acidic residues" evidence="1">
    <location>
        <begin position="70"/>
        <end position="82"/>
    </location>
</feature>